<dbReference type="AlphaFoldDB" id="A0A930B7U1"/>
<feature type="transmembrane region" description="Helical" evidence="1">
    <location>
        <begin position="15"/>
        <end position="34"/>
    </location>
</feature>
<comment type="caution">
    <text evidence="2">The sequence shown here is derived from an EMBL/GenBank/DDBJ whole genome shotgun (WGS) entry which is preliminary data.</text>
</comment>
<dbReference type="GO" id="GO:0016020">
    <property type="term" value="C:membrane"/>
    <property type="evidence" value="ECO:0007669"/>
    <property type="project" value="InterPro"/>
</dbReference>
<feature type="transmembrane region" description="Helical" evidence="1">
    <location>
        <begin position="46"/>
        <end position="70"/>
    </location>
</feature>
<dbReference type="Proteomes" id="UP000757890">
    <property type="component" value="Unassembled WGS sequence"/>
</dbReference>
<evidence type="ECO:0000313" key="3">
    <source>
        <dbReference type="Proteomes" id="UP000757890"/>
    </source>
</evidence>
<feature type="transmembrane region" description="Helical" evidence="1">
    <location>
        <begin position="76"/>
        <end position="99"/>
    </location>
</feature>
<proteinExistence type="predicted"/>
<protein>
    <submittedName>
        <fullName evidence="2">ECF transporter S component</fullName>
    </submittedName>
</protein>
<gene>
    <name evidence="2" type="ORF">HXL70_04130</name>
</gene>
<dbReference type="Gene3D" id="1.10.1760.20">
    <property type="match status" value="1"/>
</dbReference>
<evidence type="ECO:0000313" key="2">
    <source>
        <dbReference type="EMBL" id="MBF1129217.1"/>
    </source>
</evidence>
<dbReference type="EMBL" id="JABZMK010000014">
    <property type="protein sequence ID" value="MBF1129217.1"/>
    <property type="molecule type" value="Genomic_DNA"/>
</dbReference>
<accession>A0A930B7U1</accession>
<feature type="transmembrane region" description="Helical" evidence="1">
    <location>
        <begin position="106"/>
        <end position="126"/>
    </location>
</feature>
<keyword evidence="1" id="KW-0812">Transmembrane</keyword>
<sequence length="175" mass="19218">MHQNDTVGLPHKIKWITLCGLLMAINTIFSSFSVPVPGGHIYLNDIIIVIAALSLDPLGAFLVGGVGAFLGDFFFYPLPMFVSLATHGIRSVVMSLIVGRYGRDNFPVILGATVLGALIAIAGYTLGKAYVYSTWEYAMLKLPFEILQAFIGSAIGLFLWKNRKWGKTIRRFLGY</sequence>
<reference evidence="2" key="1">
    <citation type="submission" date="2020-04" db="EMBL/GenBank/DDBJ databases">
        <title>Deep metagenomics examines the oral microbiome during advanced dental caries in children, revealing novel taxa and co-occurrences with host molecules.</title>
        <authorList>
            <person name="Baker J.L."/>
            <person name="Morton J.T."/>
            <person name="Dinis M."/>
            <person name="Alvarez R."/>
            <person name="Tran N.C."/>
            <person name="Knight R."/>
            <person name="Edlund A."/>
        </authorList>
    </citation>
    <scope>NUCLEOTIDE SEQUENCE</scope>
    <source>
        <strain evidence="2">JCVI_32_bin.14</strain>
    </source>
</reference>
<dbReference type="InterPro" id="IPR009825">
    <property type="entry name" value="ECF_substrate-spec-like"/>
</dbReference>
<dbReference type="Pfam" id="PF07155">
    <property type="entry name" value="ECF-ribofla_trS"/>
    <property type="match status" value="1"/>
</dbReference>
<organism evidence="2 3">
    <name type="scientific">Dialister invisus</name>
    <dbReference type="NCBI Taxonomy" id="218538"/>
    <lineage>
        <taxon>Bacteria</taxon>
        <taxon>Bacillati</taxon>
        <taxon>Bacillota</taxon>
        <taxon>Negativicutes</taxon>
        <taxon>Veillonellales</taxon>
        <taxon>Veillonellaceae</taxon>
        <taxon>Dialister</taxon>
    </lineage>
</organism>
<keyword evidence="1" id="KW-0472">Membrane</keyword>
<evidence type="ECO:0000256" key="1">
    <source>
        <dbReference type="SAM" id="Phobius"/>
    </source>
</evidence>
<name>A0A930B7U1_9FIRM</name>
<keyword evidence="1" id="KW-1133">Transmembrane helix</keyword>
<feature type="transmembrane region" description="Helical" evidence="1">
    <location>
        <begin position="138"/>
        <end position="160"/>
    </location>
</feature>